<dbReference type="CDD" id="cd06583">
    <property type="entry name" value="PGRP"/>
    <property type="match status" value="1"/>
</dbReference>
<feature type="chain" id="PRO_5018771024" description="Peptidoglycan recognition protein family domain-containing protein" evidence="2">
    <location>
        <begin position="22"/>
        <end position="548"/>
    </location>
</feature>
<evidence type="ECO:0000256" key="1">
    <source>
        <dbReference type="ARBA" id="ARBA00007553"/>
    </source>
</evidence>
<keyword evidence="2" id="KW-0732">Signal</keyword>
<gene>
    <name evidence="5" type="ORF">EJO69_11450</name>
</gene>
<protein>
    <recommendedName>
        <fullName evidence="7">Peptidoglycan recognition protein family domain-containing protein</fullName>
    </recommendedName>
</protein>
<dbReference type="Gene3D" id="3.40.80.10">
    <property type="entry name" value="Peptidoglycan recognition protein-like"/>
    <property type="match status" value="1"/>
</dbReference>
<dbReference type="Proteomes" id="UP000270021">
    <property type="component" value="Chromosome"/>
</dbReference>
<name>A0A3Q8WUU8_9ACTO</name>
<dbReference type="GO" id="GO:0009253">
    <property type="term" value="P:peptidoglycan catabolic process"/>
    <property type="evidence" value="ECO:0007669"/>
    <property type="project" value="InterPro"/>
</dbReference>
<dbReference type="SMART" id="SM00644">
    <property type="entry name" value="Ami_2"/>
    <property type="match status" value="1"/>
</dbReference>
<dbReference type="AlphaFoldDB" id="A0A3Q8WUU8"/>
<dbReference type="InterPro" id="IPR028994">
    <property type="entry name" value="Integrin_alpha_N"/>
</dbReference>
<proteinExistence type="inferred from homology"/>
<dbReference type="PANTHER" id="PTHR11022:SF41">
    <property type="entry name" value="PEPTIDOGLYCAN-RECOGNITION PROTEIN LC-RELATED"/>
    <property type="match status" value="1"/>
</dbReference>
<dbReference type="SMART" id="SM00701">
    <property type="entry name" value="PGRP"/>
    <property type="match status" value="1"/>
</dbReference>
<dbReference type="SUPFAM" id="SSF69318">
    <property type="entry name" value="Integrin alpha N-terminal domain"/>
    <property type="match status" value="1"/>
</dbReference>
<evidence type="ECO:0000313" key="5">
    <source>
        <dbReference type="EMBL" id="AZN30851.1"/>
    </source>
</evidence>
<dbReference type="GO" id="GO:0008270">
    <property type="term" value="F:zinc ion binding"/>
    <property type="evidence" value="ECO:0007669"/>
    <property type="project" value="InterPro"/>
</dbReference>
<feature type="signal peptide" evidence="2">
    <location>
        <begin position="1"/>
        <end position="21"/>
    </location>
</feature>
<organism evidence="5 6">
    <name type="scientific">Flaviflexus salsibiostraticola</name>
    <dbReference type="NCBI Taxonomy" id="1282737"/>
    <lineage>
        <taxon>Bacteria</taxon>
        <taxon>Bacillati</taxon>
        <taxon>Actinomycetota</taxon>
        <taxon>Actinomycetes</taxon>
        <taxon>Actinomycetales</taxon>
        <taxon>Actinomycetaceae</taxon>
        <taxon>Flaviflexus</taxon>
    </lineage>
</organism>
<feature type="domain" description="N-acetylmuramoyl-L-alanine amidase" evidence="3">
    <location>
        <begin position="229"/>
        <end position="389"/>
    </location>
</feature>
<comment type="similarity">
    <text evidence="1">Belongs to the N-acetylmuramoyl-L-alanine amidase 2 family.</text>
</comment>
<dbReference type="GO" id="GO:0008745">
    <property type="term" value="F:N-acetylmuramoyl-L-alanine amidase activity"/>
    <property type="evidence" value="ECO:0007669"/>
    <property type="project" value="InterPro"/>
</dbReference>
<evidence type="ECO:0000313" key="6">
    <source>
        <dbReference type="Proteomes" id="UP000270021"/>
    </source>
</evidence>
<evidence type="ECO:0000259" key="3">
    <source>
        <dbReference type="SMART" id="SM00644"/>
    </source>
</evidence>
<reference evidence="5 6" key="1">
    <citation type="submission" date="2018-12" db="EMBL/GenBank/DDBJ databases">
        <title>Complete genome sequence of Flaviflexus salsibiostraticola KCTC 33148.</title>
        <authorList>
            <person name="Bae J.-W."/>
        </authorList>
    </citation>
    <scope>NUCLEOTIDE SEQUENCE [LARGE SCALE GENOMIC DNA]</scope>
    <source>
        <strain evidence="5 6">KCTC 33148</strain>
    </source>
</reference>
<dbReference type="EMBL" id="CP034438">
    <property type="protein sequence ID" value="AZN30851.1"/>
    <property type="molecule type" value="Genomic_DNA"/>
</dbReference>
<keyword evidence="6" id="KW-1185">Reference proteome</keyword>
<dbReference type="RefSeq" id="WP_126041957.1">
    <property type="nucleotide sequence ID" value="NZ_CP034438.1"/>
</dbReference>
<evidence type="ECO:0008006" key="7">
    <source>
        <dbReference type="Google" id="ProtNLM"/>
    </source>
</evidence>
<evidence type="ECO:0000256" key="2">
    <source>
        <dbReference type="SAM" id="SignalP"/>
    </source>
</evidence>
<dbReference type="InterPro" id="IPR002502">
    <property type="entry name" value="Amidase_domain"/>
</dbReference>
<dbReference type="KEGG" id="fsl:EJO69_11450"/>
<dbReference type="OrthoDB" id="514320at2"/>
<dbReference type="PANTHER" id="PTHR11022">
    <property type="entry name" value="PEPTIDOGLYCAN RECOGNITION PROTEIN"/>
    <property type="match status" value="1"/>
</dbReference>
<sequence>MRVRAAVLGSALILAPTAAIAEPAEGTAVISLLDAGATEPLADSPSESAGYQLLTEPLAADEFFVAGVTWEGAAPHSVEIRALEQDEWGDWYALEIEADDEGRDGTEPYIAGGAFGIQVRVSGEVLPEALDLALSNGRGGDSPSTEIPDEAAVAPQPGSEMEEAINADEVAPEPLLDAHTATTSSFTAGDAVQAVPASLALPMSPSTLTVPAPRVVTRAQWGETRVPPLWRPSYANLGGAVIHHTAGSNSYTAAQAPSVVQSVHDYHTYSWGRGWDDIGYNFLIDRFGTIYEGRYGTLSSTAGKMVVGGHAAPANTGSVGISVMGTYTGTVQPSASSMTAIEDIVAWQFSRAGVDPRGTWTFYNSRLGRNSTVPAVLGHRDVSSTVCPGNIYPLLSSVRANAALKIESARKPQRGDNDIAIYKTNDFSPTANEYQYFGKSGDEVYVGNVLGNGDLPFIRRGNTFIFAEGPTSPTTTRTHVLGTAGQEVYTGDIDGTGREAVILRSGNRFDIYQNPASNRPTKSINYGRAGDEVFVFDWDGDGMDEIAV</sequence>
<accession>A0A3Q8WUU8</accession>
<dbReference type="Pfam" id="PF01510">
    <property type="entry name" value="Amidase_2"/>
    <property type="match status" value="1"/>
</dbReference>
<dbReference type="InterPro" id="IPR015510">
    <property type="entry name" value="PGRP"/>
</dbReference>
<feature type="domain" description="Peptidoglycan recognition protein family" evidence="4">
    <location>
        <begin position="213"/>
        <end position="383"/>
    </location>
</feature>
<dbReference type="InterPro" id="IPR006619">
    <property type="entry name" value="PGRP_domain_met/bac"/>
</dbReference>
<dbReference type="SUPFAM" id="SSF55846">
    <property type="entry name" value="N-acetylmuramoyl-L-alanine amidase-like"/>
    <property type="match status" value="1"/>
</dbReference>
<evidence type="ECO:0000259" key="4">
    <source>
        <dbReference type="SMART" id="SM00701"/>
    </source>
</evidence>
<dbReference type="InterPro" id="IPR036505">
    <property type="entry name" value="Amidase/PGRP_sf"/>
</dbReference>